<dbReference type="AlphaFoldDB" id="A0A6N2TZZ4"/>
<accession>A0A6N2TZZ4</accession>
<proteinExistence type="predicted"/>
<gene>
    <name evidence="1" type="ORF">BILFYP9_01826</name>
</gene>
<evidence type="ECO:0000313" key="1">
    <source>
        <dbReference type="EMBL" id="VYT11370.1"/>
    </source>
</evidence>
<organism evidence="1">
    <name type="scientific">Bacteroides intestinalis</name>
    <dbReference type="NCBI Taxonomy" id="329854"/>
    <lineage>
        <taxon>Bacteria</taxon>
        <taxon>Pseudomonadati</taxon>
        <taxon>Bacteroidota</taxon>
        <taxon>Bacteroidia</taxon>
        <taxon>Bacteroidales</taxon>
        <taxon>Bacteroidaceae</taxon>
        <taxon>Bacteroides</taxon>
    </lineage>
</organism>
<protein>
    <submittedName>
        <fullName evidence="1">Uncharacterized protein</fullName>
    </submittedName>
</protein>
<name>A0A6N2TZZ4_9BACE</name>
<sequence>MLKKVTTKEYNNALEEKDSVHKVKAVDAAGNDILVASRVVAFSGGCGKITTVGRLAWGRWYRIASSKSGANPNSLLLNVGNLYVNSPAISQLFYISAEGFGNNQVITQLACGGDKCISKARILYKRSTTEGPIIEILVNAPNENYYAFAYSNNIGFVFQEPVEVNETPEEGYSVKEFSF</sequence>
<reference evidence="1" key="1">
    <citation type="submission" date="2019-11" db="EMBL/GenBank/DDBJ databases">
        <authorList>
            <person name="Feng L."/>
        </authorList>
    </citation>
    <scope>NUCLEOTIDE SEQUENCE</scope>
    <source>
        <strain evidence="1">BintestinalisLFYP9</strain>
    </source>
</reference>
<dbReference type="RefSeq" id="WP_138292339.1">
    <property type="nucleotide sequence ID" value="NZ_BAABZC010000002.1"/>
</dbReference>
<dbReference type="EMBL" id="CACRSU010000017">
    <property type="protein sequence ID" value="VYT11370.1"/>
    <property type="molecule type" value="Genomic_DNA"/>
</dbReference>